<dbReference type="SUPFAM" id="SSF74650">
    <property type="entry name" value="Galactose mutarotase-like"/>
    <property type="match status" value="1"/>
</dbReference>
<comment type="subunit">
    <text evidence="2">Monomer.</text>
</comment>
<gene>
    <name evidence="4" type="ORF">MG292_07865</name>
</gene>
<protein>
    <submittedName>
        <fullName evidence="4">Aldose 1-epimerase family protein</fullName>
    </submittedName>
</protein>
<dbReference type="RefSeq" id="WP_264533271.1">
    <property type="nucleotide sequence ID" value="NZ_CP092332.1"/>
</dbReference>
<evidence type="ECO:0000256" key="2">
    <source>
        <dbReference type="ARBA" id="ARBA00011245"/>
    </source>
</evidence>
<keyword evidence="3" id="KW-0106">Calcium</keyword>
<evidence type="ECO:0000256" key="3">
    <source>
        <dbReference type="ARBA" id="ARBA00022837"/>
    </source>
</evidence>
<dbReference type="PANTHER" id="PTHR11122">
    <property type="entry name" value="APOSPORY-ASSOCIATED PROTEIN C-RELATED"/>
    <property type="match status" value="1"/>
</dbReference>
<dbReference type="PANTHER" id="PTHR11122:SF13">
    <property type="entry name" value="GLUCOSE-6-PHOSPHATE 1-EPIMERASE"/>
    <property type="match status" value="1"/>
</dbReference>
<sequence length="284" mass="32546">MSIITLSNSIIIAQIKTLGAELCSLKDNTKRDYIWEGNPAFWGKHSPVLFPIVGTLKNNVFYHNDTEYTLSRHGFARDMEFQLVEKTDNSATFSLQSNSETLKNYPFKFELQIQYILIGTTLELTYRVINKDNTDIPFSIGAHPAFALPSNFEEYSLVFEEVEPLEYTLLENDLVSKQTEKIKTNSNTVPLTYELFERDALIFKTLKSNSLTIVEKENPILKVRFEDFPNLGIWTKVGAPFICIEPWFGYSDTTENTGNLFEKEGIIVLKTDTTFQAKFSIEIL</sequence>
<evidence type="ECO:0000313" key="5">
    <source>
        <dbReference type="Proteomes" id="UP001232117"/>
    </source>
</evidence>
<keyword evidence="5" id="KW-1185">Reference proteome</keyword>
<dbReference type="Proteomes" id="UP001232117">
    <property type="component" value="Chromosome"/>
</dbReference>
<reference evidence="4 5" key="2">
    <citation type="submission" date="2023-06" db="EMBL/GenBank/DDBJ databases">
        <title>Complete Genome Sequence of Flavobacterium keumense K3R-10.</title>
        <authorList>
            <person name="Jeong H."/>
            <person name="Jhang S.Y."/>
            <person name="Kim J.N."/>
        </authorList>
    </citation>
    <scope>NUCLEOTIDE SEQUENCE [LARGE SCALE GENOMIC DNA]</scope>
    <source>
        <strain evidence="4 5">K3R-10</strain>
    </source>
</reference>
<dbReference type="InterPro" id="IPR008183">
    <property type="entry name" value="Aldose_1/G6P_1-epimerase"/>
</dbReference>
<dbReference type="Pfam" id="PF01263">
    <property type="entry name" value="Aldose_epim"/>
    <property type="match status" value="1"/>
</dbReference>
<accession>A0ABY8N6U1</accession>
<dbReference type="Gene3D" id="2.70.98.10">
    <property type="match status" value="1"/>
</dbReference>
<comment type="cofactor">
    <cofactor evidence="1">
        <name>Ca(2+)</name>
        <dbReference type="ChEBI" id="CHEBI:29108"/>
    </cofactor>
</comment>
<dbReference type="EMBL" id="CP092332">
    <property type="protein sequence ID" value="WGK94002.1"/>
    <property type="molecule type" value="Genomic_DNA"/>
</dbReference>
<evidence type="ECO:0000313" key="4">
    <source>
        <dbReference type="EMBL" id="WGK94002.1"/>
    </source>
</evidence>
<evidence type="ECO:0000256" key="1">
    <source>
        <dbReference type="ARBA" id="ARBA00001913"/>
    </source>
</evidence>
<dbReference type="CDD" id="cd09024">
    <property type="entry name" value="Aldose_epim_lacX"/>
    <property type="match status" value="1"/>
</dbReference>
<dbReference type="InterPro" id="IPR011013">
    <property type="entry name" value="Gal_mutarotase_sf_dom"/>
</dbReference>
<dbReference type="InterPro" id="IPR014718">
    <property type="entry name" value="GH-type_carb-bd"/>
</dbReference>
<name>A0ABY8N6U1_9FLAO</name>
<organism evidence="4 5">
    <name type="scientific">Flavobacterium keumense</name>
    <dbReference type="NCBI Taxonomy" id="1306518"/>
    <lineage>
        <taxon>Bacteria</taxon>
        <taxon>Pseudomonadati</taxon>
        <taxon>Bacteroidota</taxon>
        <taxon>Flavobacteriia</taxon>
        <taxon>Flavobacteriales</taxon>
        <taxon>Flavobacteriaceae</taxon>
        <taxon>Flavobacterium</taxon>
    </lineage>
</organism>
<dbReference type="InterPro" id="IPR037481">
    <property type="entry name" value="LacX"/>
</dbReference>
<reference evidence="4 5" key="1">
    <citation type="submission" date="2022-02" db="EMBL/GenBank/DDBJ databases">
        <authorList>
            <person name="Cha I.-T."/>
            <person name="Lee K.-E."/>
            <person name="Park S.-J."/>
        </authorList>
    </citation>
    <scope>NUCLEOTIDE SEQUENCE [LARGE SCALE GENOMIC DNA]</scope>
    <source>
        <strain evidence="4 5">K3R-10</strain>
    </source>
</reference>
<proteinExistence type="predicted"/>